<proteinExistence type="predicted"/>
<keyword evidence="2" id="KW-1185">Reference proteome</keyword>
<sequence>MARRRRVAPTPREPKPGRFAWFTPVWRFVAGTVAAAAIGTPVTIFVTKALDGDDPNPIAVNVVGNPATVEAWADVQFRVALPPDAQPAEPPPGDCPGIVDWAHRQGGTDQKDTRVRFSVQGLADQGILIDKLWAHVVRRSATPEPAGVEIRCGGPQGATEVRDVVIDLDAKRPAAVYAAKAEGRLPLFGFTLQKGETEVFQLVASTTGTVEWLLELELVVAGERRNVKVSNHGAPFRTTAWQPSRRYQVEPGTDYWSECVNDVCRENVSPATFRYTP</sequence>
<dbReference type="EMBL" id="BSDI01000007">
    <property type="protein sequence ID" value="GLH96918.1"/>
    <property type="molecule type" value="Genomic_DNA"/>
</dbReference>
<accession>A0ABQ5QQZ8</accession>
<evidence type="ECO:0000313" key="2">
    <source>
        <dbReference type="Proteomes" id="UP001144280"/>
    </source>
</evidence>
<organism evidence="1 2">
    <name type="scientific">Phytohabitans aurantiacus</name>
    <dbReference type="NCBI Taxonomy" id="3016789"/>
    <lineage>
        <taxon>Bacteria</taxon>
        <taxon>Bacillati</taxon>
        <taxon>Actinomycetota</taxon>
        <taxon>Actinomycetes</taxon>
        <taxon>Micromonosporales</taxon>
        <taxon>Micromonosporaceae</taxon>
    </lineage>
</organism>
<name>A0ABQ5QQZ8_9ACTN</name>
<evidence type="ECO:0000313" key="1">
    <source>
        <dbReference type="EMBL" id="GLH96918.1"/>
    </source>
</evidence>
<dbReference type="Proteomes" id="UP001144280">
    <property type="component" value="Unassembled WGS sequence"/>
</dbReference>
<gene>
    <name evidence="1" type="ORF">Pa4123_21920</name>
</gene>
<reference evidence="1" key="1">
    <citation type="submission" date="2022-12" db="EMBL/GenBank/DDBJ databases">
        <title>New Phytohabitans aurantiacus sp. RD004123 nov., an actinomycete isolated from soil.</title>
        <authorList>
            <person name="Triningsih D.W."/>
            <person name="Harunari E."/>
            <person name="Igarashi Y."/>
        </authorList>
    </citation>
    <scope>NUCLEOTIDE SEQUENCE</scope>
    <source>
        <strain evidence="1">RD004123</strain>
    </source>
</reference>
<protein>
    <submittedName>
        <fullName evidence="1">Uncharacterized protein</fullName>
    </submittedName>
</protein>
<dbReference type="RefSeq" id="WP_281894270.1">
    <property type="nucleotide sequence ID" value="NZ_BSDI01000007.1"/>
</dbReference>
<comment type="caution">
    <text evidence="1">The sequence shown here is derived from an EMBL/GenBank/DDBJ whole genome shotgun (WGS) entry which is preliminary data.</text>
</comment>